<feature type="domain" description="Thioredoxin" evidence="1">
    <location>
        <begin position="31"/>
        <end position="171"/>
    </location>
</feature>
<dbReference type="Pfam" id="PF08534">
    <property type="entry name" value="Redoxin"/>
    <property type="match status" value="1"/>
</dbReference>
<dbReference type="InterPro" id="IPR050553">
    <property type="entry name" value="Thioredoxin_ResA/DsbE_sf"/>
</dbReference>
<dbReference type="GO" id="GO:0016491">
    <property type="term" value="F:oxidoreductase activity"/>
    <property type="evidence" value="ECO:0007669"/>
    <property type="project" value="InterPro"/>
</dbReference>
<dbReference type="RefSeq" id="WP_150699124.1">
    <property type="nucleotide sequence ID" value="NZ_CABPRZ010000023.1"/>
</dbReference>
<dbReference type="PROSITE" id="PS51352">
    <property type="entry name" value="THIOREDOXIN_2"/>
    <property type="match status" value="1"/>
</dbReference>
<dbReference type="SUPFAM" id="SSF52833">
    <property type="entry name" value="Thioredoxin-like"/>
    <property type="match status" value="1"/>
</dbReference>
<dbReference type="Gene3D" id="3.40.30.10">
    <property type="entry name" value="Glutaredoxin"/>
    <property type="match status" value="1"/>
</dbReference>
<dbReference type="CDD" id="cd02966">
    <property type="entry name" value="TlpA_like_family"/>
    <property type="match status" value="1"/>
</dbReference>
<sequence>MTASTSRPLPLGKLVAVVLVLAVAIAAYFAFAGAKRAPEANFTLLSGQKLDTKQLRGKVYLVNFWATSCVTCMKEMPTMVQTYEKYKGQGLEFVAVAMSYDPPMYVMNYAQSRQLPFKVAMDSDGSVAKQYGNVQLTPTTFVVDRDGKILKQYVGEPEYAELNRLLEKALAKQA</sequence>
<proteinExistence type="predicted"/>
<evidence type="ECO:0000313" key="3">
    <source>
        <dbReference type="Proteomes" id="UP000414233"/>
    </source>
</evidence>
<dbReference type="AlphaFoldDB" id="A0A5E4YDU5"/>
<protein>
    <submittedName>
        <fullName evidence="2">Membrane protein</fullName>
    </submittedName>
</protein>
<dbReference type="OrthoDB" id="9811352at2"/>
<keyword evidence="3" id="KW-1185">Reference proteome</keyword>
<dbReference type="InterPro" id="IPR013766">
    <property type="entry name" value="Thioredoxin_domain"/>
</dbReference>
<dbReference type="InterPro" id="IPR036249">
    <property type="entry name" value="Thioredoxin-like_sf"/>
</dbReference>
<name>A0A5E4YDU5_9BURK</name>
<dbReference type="PANTHER" id="PTHR42852:SF18">
    <property type="entry name" value="CHROMOSOME UNDETERMINED SCAFFOLD_47, WHOLE GENOME SHOTGUN SEQUENCE"/>
    <property type="match status" value="1"/>
</dbReference>
<dbReference type="InterPro" id="IPR013740">
    <property type="entry name" value="Redoxin"/>
</dbReference>
<gene>
    <name evidence="2" type="ORF">PTE30175_04334</name>
</gene>
<accession>A0A5E4YDU5</accession>
<dbReference type="EMBL" id="CABPRZ010000023">
    <property type="protein sequence ID" value="VVE46485.1"/>
    <property type="molecule type" value="Genomic_DNA"/>
</dbReference>
<evidence type="ECO:0000313" key="2">
    <source>
        <dbReference type="EMBL" id="VVE46485.1"/>
    </source>
</evidence>
<dbReference type="Proteomes" id="UP000414233">
    <property type="component" value="Unassembled WGS sequence"/>
</dbReference>
<organism evidence="2 3">
    <name type="scientific">Pandoraea terrae</name>
    <dbReference type="NCBI Taxonomy" id="1537710"/>
    <lineage>
        <taxon>Bacteria</taxon>
        <taxon>Pseudomonadati</taxon>
        <taxon>Pseudomonadota</taxon>
        <taxon>Betaproteobacteria</taxon>
        <taxon>Burkholderiales</taxon>
        <taxon>Burkholderiaceae</taxon>
        <taxon>Pandoraea</taxon>
    </lineage>
</organism>
<evidence type="ECO:0000259" key="1">
    <source>
        <dbReference type="PROSITE" id="PS51352"/>
    </source>
</evidence>
<reference evidence="2 3" key="1">
    <citation type="submission" date="2019-08" db="EMBL/GenBank/DDBJ databases">
        <authorList>
            <person name="Peeters C."/>
        </authorList>
    </citation>
    <scope>NUCLEOTIDE SEQUENCE [LARGE SCALE GENOMIC DNA]</scope>
    <source>
        <strain evidence="2 3">LMG 30175</strain>
    </source>
</reference>
<dbReference type="PANTHER" id="PTHR42852">
    <property type="entry name" value="THIOL:DISULFIDE INTERCHANGE PROTEIN DSBE"/>
    <property type="match status" value="1"/>
</dbReference>